<proteinExistence type="predicted"/>
<dbReference type="EMBL" id="HG970332">
    <property type="protein sequence ID" value="CEF72992.1"/>
    <property type="molecule type" value="Genomic_DNA"/>
</dbReference>
<name>A0A098D3I5_GIBZE</name>
<sequence length="61" mass="6942">MSTRSTKSQATPKSTKCKQKHLPTRMYCCARISSGCGRMKRDPFDQLLALSLFEFIISLKD</sequence>
<evidence type="ECO:0000313" key="2">
    <source>
        <dbReference type="EnsemblFungi" id="CEF72992"/>
    </source>
</evidence>
<protein>
    <submittedName>
        <fullName evidence="1">Chromosome 1, complete genome</fullName>
    </submittedName>
</protein>
<dbReference type="Proteomes" id="UP000070720">
    <property type="component" value="Chromosome 1"/>
</dbReference>
<dbReference type="AlphaFoldDB" id="A0A098D3I5"/>
<evidence type="ECO:0000313" key="3">
    <source>
        <dbReference type="Proteomes" id="UP000070720"/>
    </source>
</evidence>
<evidence type="ECO:0000313" key="1">
    <source>
        <dbReference type="EMBL" id="CEF72992.1"/>
    </source>
</evidence>
<reference evidence="2 3" key="1">
    <citation type="journal article" date="2007" name="Science">
        <title>The Fusarium graminearum genome reveals a link between localized polymorphism and pathogen specialization.</title>
        <authorList>
            <person name="Cuomo C.A."/>
            <person name="Gueldener U."/>
            <person name="Xu J.-R."/>
            <person name="Trail F."/>
            <person name="Turgeon B.G."/>
            <person name="Di Pietro A."/>
            <person name="Walton J.D."/>
            <person name="Ma L.-J."/>
            <person name="Baker S.E."/>
            <person name="Rep M."/>
            <person name="Adam G."/>
            <person name="Antoniw J."/>
            <person name="Baldwin T."/>
            <person name="Calvo S.E."/>
            <person name="Chang Y.-L."/>
            <person name="DeCaprio D."/>
            <person name="Gale L.R."/>
            <person name="Gnerre S."/>
            <person name="Goswami R.S."/>
            <person name="Hammond-Kosack K."/>
            <person name="Harris L.J."/>
            <person name="Hilburn K."/>
            <person name="Kennell J.C."/>
            <person name="Kroken S."/>
            <person name="Magnuson J.K."/>
            <person name="Mannhaupt G."/>
            <person name="Mauceli E.W."/>
            <person name="Mewes H.-W."/>
            <person name="Mitterbauer R."/>
            <person name="Muehlbauer G."/>
            <person name="Muensterkoetter M."/>
            <person name="Nelson D."/>
            <person name="O'Donnell K."/>
            <person name="Ouellet T."/>
            <person name="Qi W."/>
            <person name="Quesneville H."/>
            <person name="Roncero M.I.G."/>
            <person name="Seong K.-Y."/>
            <person name="Tetko I.V."/>
            <person name="Urban M."/>
            <person name="Waalwijk C."/>
            <person name="Ward T.J."/>
            <person name="Yao J."/>
            <person name="Birren B.W."/>
            <person name="Kistler H.C."/>
        </authorList>
    </citation>
    <scope>NUCLEOTIDE SEQUENCE [LARGE SCALE GENOMIC DNA]</scope>
    <source>
        <strain evidence="3">ATCC MYA-4620 / CBS 123657 / FGSC 9075 / NRRL 31084 / PH-1</strain>
        <strain evidence="2">PH-1 / ATCC MYA-4620 / FGSC 9075 / NRRL 31084</strain>
    </source>
</reference>
<dbReference type="VEuPathDB" id="FungiDB:FGRAMPH1_01G02381"/>
<accession>A0A0E0RP17</accession>
<reference evidence="2 3" key="2">
    <citation type="journal article" date="2010" name="Nature">
        <title>Comparative genomics reveals mobile pathogenicity chromosomes in Fusarium.</title>
        <authorList>
            <person name="Ma L.J."/>
            <person name="van der Does H.C."/>
            <person name="Borkovich K.A."/>
            <person name="Coleman J.J."/>
            <person name="Daboussi M.J."/>
            <person name="Di Pietro A."/>
            <person name="Dufresne M."/>
            <person name="Freitag M."/>
            <person name="Grabherr M."/>
            <person name="Henrissat B."/>
            <person name="Houterman P.M."/>
            <person name="Kang S."/>
            <person name="Shim W.B."/>
            <person name="Woloshuk C."/>
            <person name="Xie X."/>
            <person name="Xu J.R."/>
            <person name="Antoniw J."/>
            <person name="Baker S.E."/>
            <person name="Bluhm B.H."/>
            <person name="Breakspear A."/>
            <person name="Brown D.W."/>
            <person name="Butchko R.A."/>
            <person name="Chapman S."/>
            <person name="Coulson R."/>
            <person name="Coutinho P.M."/>
            <person name="Danchin E.G."/>
            <person name="Diener A."/>
            <person name="Gale L.R."/>
            <person name="Gardiner D.M."/>
            <person name="Goff S."/>
            <person name="Hammond-Kosack K.E."/>
            <person name="Hilburn K."/>
            <person name="Hua-Van A."/>
            <person name="Jonkers W."/>
            <person name="Kazan K."/>
            <person name="Kodira C.D."/>
            <person name="Koehrsen M."/>
            <person name="Kumar L."/>
            <person name="Lee Y.H."/>
            <person name="Li L."/>
            <person name="Manners J.M."/>
            <person name="Miranda-Saavedra D."/>
            <person name="Mukherjee M."/>
            <person name="Park G."/>
            <person name="Park J."/>
            <person name="Park S.Y."/>
            <person name="Proctor R.H."/>
            <person name="Regev A."/>
            <person name="Ruiz-Roldan M.C."/>
            <person name="Sain D."/>
            <person name="Sakthikumar S."/>
            <person name="Sykes S."/>
            <person name="Schwartz D.C."/>
            <person name="Turgeon B.G."/>
            <person name="Wapinski I."/>
            <person name="Yoder O."/>
            <person name="Young S."/>
            <person name="Zeng Q."/>
            <person name="Zhou S."/>
            <person name="Galagan J."/>
            <person name="Cuomo C.A."/>
            <person name="Kistler H.C."/>
            <person name="Rep M."/>
        </authorList>
    </citation>
    <scope>GENOME REANNOTATION</scope>
    <source>
        <strain evidence="3">ATCC MYA-4620 / CBS 123657 / FGSC 9075 / NRRL 31084 / PH-1</strain>
        <strain evidence="2">PH-1 / ATCC MYA-4620 / FGSC 9075 / NRRL 31084</strain>
    </source>
</reference>
<dbReference type="EnsemblFungi" id="CEF72992">
    <property type="protein sequence ID" value="CEF72992"/>
    <property type="gene ID" value="FGRRES_15804"/>
</dbReference>
<reference evidence="1 3" key="3">
    <citation type="journal article" date="2015" name="BMC Genomics">
        <title>The completed genome sequence of the pathogenic ascomycete fungus Fusarium graminearum.</title>
        <authorList>
            <person name="King R."/>
            <person name="Urban M."/>
            <person name="Hammond-Kosack M.C."/>
            <person name="Hassani-Pak K."/>
            <person name="Hammond-Kosack K.E."/>
        </authorList>
    </citation>
    <scope>NUCLEOTIDE SEQUENCE [LARGE SCALE GENOMIC DNA]</scope>
    <source>
        <strain evidence="3">ATCC MYA-4620 / CBS 123657 / FGSC 9075 / NRRL 31084 / PH-1</strain>
        <strain evidence="1">PH-1</strain>
    </source>
</reference>
<organism evidence="1 3">
    <name type="scientific">Gibberella zeae (strain ATCC MYA-4620 / CBS 123657 / FGSC 9075 / NRRL 31084 / PH-1)</name>
    <name type="common">Wheat head blight fungus</name>
    <name type="synonym">Fusarium graminearum</name>
    <dbReference type="NCBI Taxonomy" id="229533"/>
    <lineage>
        <taxon>Eukaryota</taxon>
        <taxon>Fungi</taxon>
        <taxon>Dikarya</taxon>
        <taxon>Ascomycota</taxon>
        <taxon>Pezizomycotina</taxon>
        <taxon>Sordariomycetes</taxon>
        <taxon>Hypocreomycetidae</taxon>
        <taxon>Hypocreales</taxon>
        <taxon>Nectriaceae</taxon>
        <taxon>Fusarium</taxon>
    </lineage>
</organism>
<dbReference type="InParanoid" id="A0A098D3I5"/>
<accession>A0A098D3I5</accession>
<reference evidence="2" key="4">
    <citation type="submission" date="2017-01" db="UniProtKB">
        <authorList>
            <consortium name="EnsemblFungi"/>
        </authorList>
    </citation>
    <scope>IDENTIFICATION</scope>
    <source>
        <strain evidence="2">PH-1 / ATCC MYA-4620 / FGSC 9075 / NRRL 31084</strain>
    </source>
</reference>
<gene>
    <name evidence="1" type="ORF">FGRAMPH1_01T02381</name>
</gene>
<keyword evidence="3" id="KW-1185">Reference proteome</keyword>